<dbReference type="EMBL" id="JH692070">
    <property type="protein sequence ID" value="EIP84850.1"/>
    <property type="molecule type" value="Genomic_DNA"/>
</dbReference>
<gene>
    <name evidence="2" type="ORF">A33K_18444</name>
</gene>
<name>A0ABN0FXY9_9BURK</name>
<proteinExistence type="predicted"/>
<accession>A0ABN0FXY9</accession>
<feature type="region of interest" description="Disordered" evidence="1">
    <location>
        <begin position="1"/>
        <end position="40"/>
    </location>
</feature>
<feature type="compositionally biased region" description="Basic and acidic residues" evidence="1">
    <location>
        <begin position="1"/>
        <end position="21"/>
    </location>
</feature>
<feature type="compositionally biased region" description="Basic residues" evidence="1">
    <location>
        <begin position="30"/>
        <end position="39"/>
    </location>
</feature>
<evidence type="ECO:0000313" key="3">
    <source>
        <dbReference type="Proteomes" id="UP000004682"/>
    </source>
</evidence>
<protein>
    <submittedName>
        <fullName evidence="2">Uncharacterized protein</fullName>
    </submittedName>
</protein>
<keyword evidence="3" id="KW-1185">Reference proteome</keyword>
<organism evidence="2 3">
    <name type="scientific">Burkholderia humptydooensis MSMB43</name>
    <dbReference type="NCBI Taxonomy" id="441157"/>
    <lineage>
        <taxon>Bacteria</taxon>
        <taxon>Pseudomonadati</taxon>
        <taxon>Pseudomonadota</taxon>
        <taxon>Betaproteobacteria</taxon>
        <taxon>Burkholderiales</taxon>
        <taxon>Burkholderiaceae</taxon>
        <taxon>Burkholderia</taxon>
        <taxon>pseudomallei group</taxon>
    </lineage>
</organism>
<reference evidence="3" key="1">
    <citation type="journal article" date="2012" name="J. Bacteriol.">
        <title>Revised Genome Sequence of Burkholderia thailandensis MSMB43 with Improved Annotation.</title>
        <authorList>
            <person name="Zhuo Y."/>
            <person name="Liu L."/>
            <person name="Wang Q."/>
            <person name="Liu X."/>
            <person name="Ren B."/>
            <person name="Liu M."/>
            <person name="Ni P."/>
            <person name="Cheng Y.Q."/>
            <person name="Zhang L."/>
        </authorList>
    </citation>
    <scope>NUCLEOTIDE SEQUENCE [LARGE SCALE GENOMIC DNA]</scope>
    <source>
        <strain evidence="3">MSMB43</strain>
    </source>
</reference>
<evidence type="ECO:0000256" key="1">
    <source>
        <dbReference type="SAM" id="MobiDB-lite"/>
    </source>
</evidence>
<dbReference type="Proteomes" id="UP000004682">
    <property type="component" value="Unassembled WGS sequence"/>
</dbReference>
<sequence>MRRVVRDEGEGLHRLSHELPDMRPATPGQRARRARRVRSAPRAACVPRILASMP</sequence>
<evidence type="ECO:0000313" key="2">
    <source>
        <dbReference type="EMBL" id="EIP84850.1"/>
    </source>
</evidence>